<evidence type="ECO:0000313" key="8">
    <source>
        <dbReference type="EMBL" id="CAG7734175.1"/>
    </source>
</evidence>
<dbReference type="InterPro" id="IPR050975">
    <property type="entry name" value="Sleep_regulator"/>
</dbReference>
<evidence type="ECO:0000313" key="9">
    <source>
        <dbReference type="Proteomes" id="UP000708208"/>
    </source>
</evidence>
<dbReference type="GO" id="GO:0098552">
    <property type="term" value="C:side of membrane"/>
    <property type="evidence" value="ECO:0007669"/>
    <property type="project" value="UniProtKB-KW"/>
</dbReference>
<keyword evidence="3 7" id="KW-0732">Signal</keyword>
<dbReference type="PANTHER" id="PTHR33562:SF2">
    <property type="entry name" value="PROTEIN QUIVER"/>
    <property type="match status" value="1"/>
</dbReference>
<evidence type="ECO:0000256" key="2">
    <source>
        <dbReference type="ARBA" id="ARBA00022622"/>
    </source>
</evidence>
<keyword evidence="6" id="KW-0812">Transmembrane</keyword>
<evidence type="ECO:0000256" key="6">
    <source>
        <dbReference type="SAM" id="Phobius"/>
    </source>
</evidence>
<reference evidence="8" key="1">
    <citation type="submission" date="2021-06" db="EMBL/GenBank/DDBJ databases">
        <authorList>
            <person name="Hodson N. C."/>
            <person name="Mongue J. A."/>
            <person name="Jaron S. K."/>
        </authorList>
    </citation>
    <scope>NUCLEOTIDE SEQUENCE</scope>
</reference>
<feature type="transmembrane region" description="Helical" evidence="6">
    <location>
        <begin position="140"/>
        <end position="162"/>
    </location>
</feature>
<dbReference type="GO" id="GO:0032222">
    <property type="term" value="P:regulation of synaptic transmission, cholinergic"/>
    <property type="evidence" value="ECO:0007669"/>
    <property type="project" value="InterPro"/>
</dbReference>
<dbReference type="InterPro" id="IPR031424">
    <property type="entry name" value="QVR-like"/>
</dbReference>
<keyword evidence="2" id="KW-0336">GPI-anchor</keyword>
<gene>
    <name evidence="8" type="ORF">AFUS01_LOCUS22578</name>
</gene>
<feature type="chain" id="PRO_5035307813" description="Protein quiver" evidence="7">
    <location>
        <begin position="21"/>
        <end position="163"/>
    </location>
</feature>
<keyword evidence="4" id="KW-0325">Glycoprotein</keyword>
<sequence length="163" mass="17722">MNCELLLVLFLVSCLREGLGIRCYQCNSARDPYCGDPFSNTTVADVDCDQMFPGKNATVCRKNVQKVNLGSKSDHRVVRACGWEPDKKASAKDVKDEDDEPAGKGGERCYTRAGTFEVMVTYCTCTSTLCNGGNHVMPPALLGMSLMALVSSGILFMSTLVLF</sequence>
<evidence type="ECO:0000256" key="7">
    <source>
        <dbReference type="SAM" id="SignalP"/>
    </source>
</evidence>
<proteinExistence type="predicted"/>
<evidence type="ECO:0000256" key="3">
    <source>
        <dbReference type="ARBA" id="ARBA00022729"/>
    </source>
</evidence>
<evidence type="ECO:0000256" key="1">
    <source>
        <dbReference type="ARBA" id="ARBA00004589"/>
    </source>
</evidence>
<keyword evidence="9" id="KW-1185">Reference proteome</keyword>
<dbReference type="Proteomes" id="UP000708208">
    <property type="component" value="Unassembled WGS sequence"/>
</dbReference>
<dbReference type="EMBL" id="CAJVCH010264251">
    <property type="protein sequence ID" value="CAG7734175.1"/>
    <property type="molecule type" value="Genomic_DNA"/>
</dbReference>
<dbReference type="PANTHER" id="PTHR33562">
    <property type="entry name" value="ATILLA, ISOFORM B-RELATED-RELATED"/>
    <property type="match status" value="1"/>
</dbReference>
<name>A0A8J2K7E5_9HEXA</name>
<organism evidence="8 9">
    <name type="scientific">Allacma fusca</name>
    <dbReference type="NCBI Taxonomy" id="39272"/>
    <lineage>
        <taxon>Eukaryota</taxon>
        <taxon>Metazoa</taxon>
        <taxon>Ecdysozoa</taxon>
        <taxon>Arthropoda</taxon>
        <taxon>Hexapoda</taxon>
        <taxon>Collembola</taxon>
        <taxon>Symphypleona</taxon>
        <taxon>Sminthuridae</taxon>
        <taxon>Allacma</taxon>
    </lineage>
</organism>
<evidence type="ECO:0008006" key="10">
    <source>
        <dbReference type="Google" id="ProtNLM"/>
    </source>
</evidence>
<protein>
    <recommendedName>
        <fullName evidence="10">Protein quiver</fullName>
    </recommendedName>
</protein>
<dbReference type="Pfam" id="PF17064">
    <property type="entry name" value="QVR"/>
    <property type="match status" value="1"/>
</dbReference>
<keyword evidence="6" id="KW-1133">Transmembrane helix</keyword>
<evidence type="ECO:0000256" key="4">
    <source>
        <dbReference type="ARBA" id="ARBA00023180"/>
    </source>
</evidence>
<keyword evidence="6" id="KW-0472">Membrane</keyword>
<comment type="caution">
    <text evidence="8">The sequence shown here is derived from an EMBL/GenBank/DDBJ whole genome shotgun (WGS) entry which is preliminary data.</text>
</comment>
<evidence type="ECO:0000256" key="5">
    <source>
        <dbReference type="ARBA" id="ARBA00023288"/>
    </source>
</evidence>
<dbReference type="OrthoDB" id="6083863at2759"/>
<accession>A0A8J2K7E5</accession>
<comment type="subcellular location">
    <subcellularLocation>
        <location evidence="1">Membrane</location>
        <topology evidence="1">Lipid-anchor</topology>
        <topology evidence="1">GPI-anchor</topology>
    </subcellularLocation>
</comment>
<dbReference type="GO" id="GO:0030431">
    <property type="term" value="P:sleep"/>
    <property type="evidence" value="ECO:0007669"/>
    <property type="project" value="InterPro"/>
</dbReference>
<keyword evidence="5" id="KW-0449">Lipoprotein</keyword>
<feature type="signal peptide" evidence="7">
    <location>
        <begin position="1"/>
        <end position="20"/>
    </location>
</feature>
<dbReference type="AlphaFoldDB" id="A0A8J2K7E5"/>